<reference evidence="1 2" key="1">
    <citation type="submission" date="2016-01" db="EMBL/GenBank/DDBJ databases">
        <title>Molecular Mechanisms for transfer of large genomic segments between Enterococcus faecium strains.</title>
        <authorList>
            <person name="Garcia-Solache M.A."/>
            <person name="Lebreton F."/>
            <person name="Mclaughlin R.E."/>
            <person name="Whiteaker J.D."/>
            <person name="Gilmore M.S."/>
            <person name="Rice L.B."/>
        </authorList>
    </citation>
    <scope>NUCLEOTIDE SEQUENCE [LARGE SCALE GENOMIC DNA]</scope>
    <source>
        <strain evidence="1 2">D344RRF x C68</strain>
    </source>
</reference>
<organism evidence="1 2">
    <name type="scientific">Enterococcus faecium</name>
    <name type="common">Streptococcus faecium</name>
    <dbReference type="NCBI Taxonomy" id="1352"/>
    <lineage>
        <taxon>Bacteria</taxon>
        <taxon>Bacillati</taxon>
        <taxon>Bacillota</taxon>
        <taxon>Bacilli</taxon>
        <taxon>Lactobacillales</taxon>
        <taxon>Enterococcaceae</taxon>
        <taxon>Enterococcus</taxon>
    </lineage>
</organism>
<dbReference type="AlphaFoldDB" id="A0A132PAB3"/>
<protein>
    <submittedName>
        <fullName evidence="1">Uncharacterized protein</fullName>
    </submittedName>
</protein>
<evidence type="ECO:0000313" key="2">
    <source>
        <dbReference type="Proteomes" id="UP000070452"/>
    </source>
</evidence>
<comment type="caution">
    <text evidence="1">The sequence shown here is derived from an EMBL/GenBank/DDBJ whole genome shotgun (WGS) entry which is preliminary data.</text>
</comment>
<proteinExistence type="predicted"/>
<accession>A0A132PAB3</accession>
<sequence length="74" mass="7728">MIDYPRNEAAAIKAGAGRAAAPHIGITDIFFRLFEHGGKGGILQSLRGYVVVGRRRQGGGVGVLAAGKQIRPVS</sequence>
<dbReference type="Proteomes" id="UP000070452">
    <property type="component" value="Unassembled WGS sequence"/>
</dbReference>
<name>A0A132PAB3_ENTFC</name>
<evidence type="ECO:0000313" key="1">
    <source>
        <dbReference type="EMBL" id="KWX19187.1"/>
    </source>
</evidence>
<dbReference type="EMBL" id="LRHK01000001">
    <property type="protein sequence ID" value="KWX19187.1"/>
    <property type="molecule type" value="Genomic_DNA"/>
</dbReference>
<gene>
    <name evidence="1" type="ORF">AWT83_12165</name>
</gene>